<dbReference type="Gene3D" id="3.40.50.620">
    <property type="entry name" value="HUPs"/>
    <property type="match status" value="1"/>
</dbReference>
<protein>
    <submittedName>
        <fullName evidence="3">Universal stress protein UspA</fullName>
    </submittedName>
</protein>
<dbReference type="RefSeq" id="WP_088903924.1">
    <property type="nucleotide sequence ID" value="NZ_CP022272.1"/>
</dbReference>
<gene>
    <name evidence="3" type="ORF">CFF01_03835</name>
</gene>
<dbReference type="CDD" id="cd00293">
    <property type="entry name" value="USP-like"/>
    <property type="match status" value="1"/>
</dbReference>
<dbReference type="EMBL" id="CP022272">
    <property type="protein sequence ID" value="ASJ95790.1"/>
    <property type="molecule type" value="Genomic_DNA"/>
</dbReference>
<evidence type="ECO:0000256" key="1">
    <source>
        <dbReference type="ARBA" id="ARBA00008791"/>
    </source>
</evidence>
<dbReference type="InterPro" id="IPR006015">
    <property type="entry name" value="Universal_stress_UspA"/>
</dbReference>
<dbReference type="PRINTS" id="PR01438">
    <property type="entry name" value="UNVRSLSTRESS"/>
</dbReference>
<feature type="domain" description="UspA" evidence="2">
    <location>
        <begin position="5"/>
        <end position="143"/>
    </location>
</feature>
<dbReference type="InterPro" id="IPR014729">
    <property type="entry name" value="Rossmann-like_a/b/a_fold"/>
</dbReference>
<dbReference type="PANTHER" id="PTHR46268:SF22">
    <property type="entry name" value="SENSOR PROTEIN KDPD-RELATED"/>
    <property type="match status" value="1"/>
</dbReference>
<proteinExistence type="inferred from homology"/>
<comment type="similarity">
    <text evidence="1">Belongs to the universal stress protein A family.</text>
</comment>
<name>A0AAC9TV93_9GAMM</name>
<sequence length="143" mass="15648">MRKGQILCPTDFSDTASHALSYAIEMANLYQVGFRLLHVVEQPMGDENFQILAITPEELAKSMEEAAGEKMKSLLAKLDSNLPIETMIRRGDPVTEILAEAEESNVGMIVIASHGRTGLSHFLHTNVAESVANRAKCPVLVVK</sequence>
<organism evidence="3 4">
    <name type="scientific">Shewanella marisflavi</name>
    <dbReference type="NCBI Taxonomy" id="260364"/>
    <lineage>
        <taxon>Bacteria</taxon>
        <taxon>Pseudomonadati</taxon>
        <taxon>Pseudomonadota</taxon>
        <taxon>Gammaproteobacteria</taxon>
        <taxon>Alteromonadales</taxon>
        <taxon>Shewanellaceae</taxon>
        <taxon>Shewanella</taxon>
    </lineage>
</organism>
<dbReference type="PANTHER" id="PTHR46268">
    <property type="entry name" value="STRESS RESPONSE PROTEIN NHAX"/>
    <property type="match status" value="1"/>
</dbReference>
<accession>A0AAC9TV93</accession>
<dbReference type="Pfam" id="PF00582">
    <property type="entry name" value="Usp"/>
    <property type="match status" value="1"/>
</dbReference>
<evidence type="ECO:0000313" key="3">
    <source>
        <dbReference type="EMBL" id="ASJ95790.1"/>
    </source>
</evidence>
<dbReference type="InterPro" id="IPR006016">
    <property type="entry name" value="UspA"/>
</dbReference>
<dbReference type="SUPFAM" id="SSF52402">
    <property type="entry name" value="Adenine nucleotide alpha hydrolases-like"/>
    <property type="match status" value="1"/>
</dbReference>
<reference evidence="3 4" key="1">
    <citation type="submission" date="2017-06" db="EMBL/GenBank/DDBJ databases">
        <title>Complete genome sequence of Shewanella marisflavi EP1 associated with anaerobic 2,4-dinitrotoluene reduction and salt tolerance.</title>
        <authorList>
            <person name="Huang J."/>
        </authorList>
    </citation>
    <scope>NUCLEOTIDE SEQUENCE [LARGE SCALE GENOMIC DNA]</scope>
    <source>
        <strain evidence="3 4">EP1</strain>
    </source>
</reference>
<evidence type="ECO:0000259" key="2">
    <source>
        <dbReference type="Pfam" id="PF00582"/>
    </source>
</evidence>
<evidence type="ECO:0000313" key="4">
    <source>
        <dbReference type="Proteomes" id="UP000198233"/>
    </source>
</evidence>
<dbReference type="KEGG" id="smav:CFF01_03835"/>
<dbReference type="Proteomes" id="UP000198233">
    <property type="component" value="Chromosome"/>
</dbReference>
<dbReference type="AlphaFoldDB" id="A0AAC9TV93"/>